<keyword evidence="1" id="KW-0032">Aminotransferase</keyword>
<dbReference type="Proteomes" id="UP000824259">
    <property type="component" value="Unassembled WGS sequence"/>
</dbReference>
<evidence type="ECO:0000313" key="2">
    <source>
        <dbReference type="Proteomes" id="UP000824259"/>
    </source>
</evidence>
<dbReference type="InterPro" id="IPR001544">
    <property type="entry name" value="Aminotrans_IV"/>
</dbReference>
<reference evidence="1" key="1">
    <citation type="journal article" date="2021" name="PeerJ">
        <title>Extensive microbial diversity within the chicken gut microbiome revealed by metagenomics and culture.</title>
        <authorList>
            <person name="Gilroy R."/>
            <person name="Ravi A."/>
            <person name="Getino M."/>
            <person name="Pursley I."/>
            <person name="Horton D.L."/>
            <person name="Alikhan N.F."/>
            <person name="Baker D."/>
            <person name="Gharbi K."/>
            <person name="Hall N."/>
            <person name="Watson M."/>
            <person name="Adriaenssens E.M."/>
            <person name="Foster-Nyarko E."/>
            <person name="Jarju S."/>
            <person name="Secka A."/>
            <person name="Antonio M."/>
            <person name="Oren A."/>
            <person name="Chaudhuri R.R."/>
            <person name="La Ragione R."/>
            <person name="Hildebrand F."/>
            <person name="Pallen M.J."/>
        </authorList>
    </citation>
    <scope>NUCLEOTIDE SEQUENCE</scope>
    <source>
        <strain evidence="1">CHK169-11906</strain>
    </source>
</reference>
<evidence type="ECO:0000313" key="1">
    <source>
        <dbReference type="EMBL" id="HJA98006.1"/>
    </source>
</evidence>
<dbReference type="GO" id="GO:0008483">
    <property type="term" value="F:transaminase activity"/>
    <property type="evidence" value="ECO:0007669"/>
    <property type="project" value="UniProtKB-KW"/>
</dbReference>
<reference evidence="1" key="2">
    <citation type="submission" date="2021-04" db="EMBL/GenBank/DDBJ databases">
        <authorList>
            <person name="Gilroy R."/>
        </authorList>
    </citation>
    <scope>NUCLEOTIDE SEQUENCE</scope>
    <source>
        <strain evidence="1">CHK169-11906</strain>
    </source>
</reference>
<sequence length="258" mass="29063">MSELILFRDEKEEPMSRPAGAFLYQHIHVHDGHPLHLEQHIQLLNTASRQLFKRDFRPNPSQLAGRIAELLHKNRYPQRGSSFVRIELPATGGIRLLPAGISLYDGYALGAIRHKASVRQYDYPMPEYPTSAGEATTNLILQCAEQEGITAVIRSDRNELVRSVNNAPLFAVKGETVYTPPSPPSVERELALRLIQAVGLPLHEQEIGCEQLPLFDELFYFNHRGIYSIARCGSALYADIITSRLARRLDSLLSPEKE</sequence>
<organism evidence="1 2">
    <name type="scientific">Candidatus Alistipes avicola</name>
    <dbReference type="NCBI Taxonomy" id="2838432"/>
    <lineage>
        <taxon>Bacteria</taxon>
        <taxon>Pseudomonadati</taxon>
        <taxon>Bacteroidota</taxon>
        <taxon>Bacteroidia</taxon>
        <taxon>Bacteroidales</taxon>
        <taxon>Rikenellaceae</taxon>
        <taxon>Alistipes</taxon>
    </lineage>
</organism>
<keyword evidence="1" id="KW-0808">Transferase</keyword>
<dbReference type="AlphaFoldDB" id="A0A9D2IC46"/>
<proteinExistence type="predicted"/>
<accession>A0A9D2IC46</accession>
<protein>
    <submittedName>
        <fullName evidence="1">Aminotransferase class IV</fullName>
    </submittedName>
</protein>
<dbReference type="EMBL" id="DWYR01000001">
    <property type="protein sequence ID" value="HJA98006.1"/>
    <property type="molecule type" value="Genomic_DNA"/>
</dbReference>
<name>A0A9D2IC46_9BACT</name>
<dbReference type="SUPFAM" id="SSF56752">
    <property type="entry name" value="D-aminoacid aminotransferase-like PLP-dependent enzymes"/>
    <property type="match status" value="1"/>
</dbReference>
<dbReference type="InterPro" id="IPR036038">
    <property type="entry name" value="Aminotransferase-like"/>
</dbReference>
<dbReference type="Pfam" id="PF01063">
    <property type="entry name" value="Aminotran_4"/>
    <property type="match status" value="1"/>
</dbReference>
<dbReference type="InterPro" id="IPR043132">
    <property type="entry name" value="BCAT-like_C"/>
</dbReference>
<dbReference type="Gene3D" id="3.20.10.10">
    <property type="entry name" value="D-amino Acid Aminotransferase, subunit A, domain 2"/>
    <property type="match status" value="1"/>
</dbReference>
<comment type="caution">
    <text evidence="1">The sequence shown here is derived from an EMBL/GenBank/DDBJ whole genome shotgun (WGS) entry which is preliminary data.</text>
</comment>
<gene>
    <name evidence="1" type="ORF">H9779_00155</name>
</gene>